<organism evidence="5 6">
    <name type="scientific">Candidatus Blautia gallistercoris</name>
    <dbReference type="NCBI Taxonomy" id="2838490"/>
    <lineage>
        <taxon>Bacteria</taxon>
        <taxon>Bacillati</taxon>
        <taxon>Bacillota</taxon>
        <taxon>Clostridia</taxon>
        <taxon>Lachnospirales</taxon>
        <taxon>Lachnospiraceae</taxon>
        <taxon>Blautia</taxon>
    </lineage>
</organism>
<dbReference type="SUPFAM" id="SSF52518">
    <property type="entry name" value="Thiamin diphosphate-binding fold (THDP-binding)"/>
    <property type="match status" value="1"/>
</dbReference>
<dbReference type="EMBL" id="DXEX01000255">
    <property type="protein sequence ID" value="HIX60429.1"/>
    <property type="molecule type" value="Genomic_DNA"/>
</dbReference>
<evidence type="ECO:0000256" key="3">
    <source>
        <dbReference type="ARBA" id="ARBA00023052"/>
    </source>
</evidence>
<dbReference type="Gene3D" id="3.40.50.970">
    <property type="match status" value="1"/>
</dbReference>
<sequence>MDKQEIMELKKLSAGIRLNILKMLKWRTYGHLGGAMSIVELLSVLYGKQMRHDPKNPQWPERDYLVLSKGHAGPALYSVLARQGYFPEELLYTLNEGGTLLPSHPDRLRTPGVDATTGSLGQGTSVAAGLGYALRQEGSDQYVYLIVGDGELNEGQCWEAFQFLAHYRLNHVIVCIDENKRQLDGYTKAVMDPFDIQEKMRAFGFYTQKVKGDDEEAISEAIDRAKNVRDQAVCIVLDTIKGQGVPYFEQMEDNHSVKFKEADNRAAEEAIEALEKFISGEVKEVCLEKGGAEYVESC</sequence>
<accession>A0A9D2B4S6</accession>
<evidence type="ECO:0000313" key="6">
    <source>
        <dbReference type="Proteomes" id="UP000886817"/>
    </source>
</evidence>
<comment type="similarity">
    <text evidence="2">Belongs to the transketolase family.</text>
</comment>
<keyword evidence="3" id="KW-0786">Thiamine pyrophosphate</keyword>
<proteinExistence type="inferred from homology"/>
<gene>
    <name evidence="5" type="ORF">IAA45_12040</name>
</gene>
<evidence type="ECO:0000256" key="1">
    <source>
        <dbReference type="ARBA" id="ARBA00001964"/>
    </source>
</evidence>
<comment type="cofactor">
    <cofactor evidence="1">
        <name>thiamine diphosphate</name>
        <dbReference type="ChEBI" id="CHEBI:58937"/>
    </cofactor>
</comment>
<dbReference type="InterPro" id="IPR029061">
    <property type="entry name" value="THDP-binding"/>
</dbReference>
<reference evidence="5" key="2">
    <citation type="submission" date="2021-04" db="EMBL/GenBank/DDBJ databases">
        <authorList>
            <person name="Gilroy R."/>
        </authorList>
    </citation>
    <scope>NUCLEOTIDE SEQUENCE</scope>
    <source>
        <strain evidence="5">ChiSjej1B19-8411</strain>
    </source>
</reference>
<evidence type="ECO:0000259" key="4">
    <source>
        <dbReference type="Pfam" id="PF00456"/>
    </source>
</evidence>
<evidence type="ECO:0000313" key="5">
    <source>
        <dbReference type="EMBL" id="HIX60429.1"/>
    </source>
</evidence>
<comment type="caution">
    <text evidence="5">The sequence shown here is derived from an EMBL/GenBank/DDBJ whole genome shotgun (WGS) entry which is preliminary data.</text>
</comment>
<protein>
    <submittedName>
        <fullName evidence="5">Transketolase</fullName>
    </submittedName>
</protein>
<name>A0A9D2B4S6_9FIRM</name>
<dbReference type="CDD" id="cd02012">
    <property type="entry name" value="TPP_TK"/>
    <property type="match status" value="1"/>
</dbReference>
<dbReference type="PANTHER" id="PTHR47514">
    <property type="entry name" value="TRANSKETOLASE N-TERMINAL SECTION-RELATED"/>
    <property type="match status" value="1"/>
</dbReference>
<dbReference type="PANTHER" id="PTHR47514:SF1">
    <property type="entry name" value="TRANSKETOLASE N-TERMINAL SECTION-RELATED"/>
    <property type="match status" value="1"/>
</dbReference>
<evidence type="ECO:0000256" key="2">
    <source>
        <dbReference type="ARBA" id="ARBA00007131"/>
    </source>
</evidence>
<dbReference type="AlphaFoldDB" id="A0A9D2B4S6"/>
<reference evidence="5" key="1">
    <citation type="journal article" date="2021" name="PeerJ">
        <title>Extensive microbial diversity within the chicken gut microbiome revealed by metagenomics and culture.</title>
        <authorList>
            <person name="Gilroy R."/>
            <person name="Ravi A."/>
            <person name="Getino M."/>
            <person name="Pursley I."/>
            <person name="Horton D.L."/>
            <person name="Alikhan N.F."/>
            <person name="Baker D."/>
            <person name="Gharbi K."/>
            <person name="Hall N."/>
            <person name="Watson M."/>
            <person name="Adriaenssens E.M."/>
            <person name="Foster-Nyarko E."/>
            <person name="Jarju S."/>
            <person name="Secka A."/>
            <person name="Antonio M."/>
            <person name="Oren A."/>
            <person name="Chaudhuri R.R."/>
            <person name="La Ragione R."/>
            <person name="Hildebrand F."/>
            <person name="Pallen M.J."/>
        </authorList>
    </citation>
    <scope>NUCLEOTIDE SEQUENCE</scope>
    <source>
        <strain evidence="5">ChiSjej1B19-8411</strain>
    </source>
</reference>
<feature type="domain" description="Transketolase N-terminal" evidence="4">
    <location>
        <begin position="16"/>
        <end position="269"/>
    </location>
</feature>
<dbReference type="Pfam" id="PF00456">
    <property type="entry name" value="Transketolase_N"/>
    <property type="match status" value="1"/>
</dbReference>
<dbReference type="Proteomes" id="UP000886817">
    <property type="component" value="Unassembled WGS sequence"/>
</dbReference>
<dbReference type="InterPro" id="IPR005474">
    <property type="entry name" value="Transketolase_N"/>
</dbReference>